<comment type="caution">
    <text evidence="1">The sequence shown here is derived from an EMBL/GenBank/DDBJ whole genome shotgun (WGS) entry which is preliminary data.</text>
</comment>
<evidence type="ECO:0000313" key="2">
    <source>
        <dbReference type="Proteomes" id="UP000798662"/>
    </source>
</evidence>
<evidence type="ECO:0000313" key="1">
    <source>
        <dbReference type="EMBL" id="KAK1866639.1"/>
    </source>
</evidence>
<proteinExistence type="predicted"/>
<gene>
    <name evidence="1" type="ORF">I4F81_009155</name>
</gene>
<sequence>MAGARLAAVGSLPLRTGIALSPRKLNLVARLVRGMTAAGADKALVGVEKKGRRFVASTLREAVATAVEERGAALGRLVIGECYVTKGLVTKRIRPWHGKGRFGLEHKRHSQLVLSVRQVDDEEWELAYMPGYVHRRFRPLEKGADANGGAAGGEVGDSDGVAAAVAAAAAAVAPSSTLRPGTVLPWEVRSQLDVTLYETYRRTAALRERLAAKQQQGAGGSAAAGAA</sequence>
<keyword evidence="2" id="KW-1185">Reference proteome</keyword>
<reference evidence="1" key="1">
    <citation type="submission" date="2019-11" db="EMBL/GenBank/DDBJ databases">
        <title>Nori genome reveals adaptations in red seaweeds to the harsh intertidal environment.</title>
        <authorList>
            <person name="Wang D."/>
            <person name="Mao Y."/>
        </authorList>
    </citation>
    <scope>NUCLEOTIDE SEQUENCE</scope>
    <source>
        <tissue evidence="1">Gametophyte</tissue>
    </source>
</reference>
<protein>
    <submittedName>
        <fullName evidence="1">Uncharacterized protein</fullName>
    </submittedName>
</protein>
<organism evidence="1 2">
    <name type="scientific">Pyropia yezoensis</name>
    <name type="common">Susabi-nori</name>
    <name type="synonym">Porphyra yezoensis</name>
    <dbReference type="NCBI Taxonomy" id="2788"/>
    <lineage>
        <taxon>Eukaryota</taxon>
        <taxon>Rhodophyta</taxon>
        <taxon>Bangiophyceae</taxon>
        <taxon>Bangiales</taxon>
        <taxon>Bangiaceae</taxon>
        <taxon>Pyropia</taxon>
    </lineage>
</organism>
<name>A0ACC3C916_PYRYE</name>
<accession>A0ACC3C916</accession>
<dbReference type="EMBL" id="CM020619">
    <property type="protein sequence ID" value="KAK1866639.1"/>
    <property type="molecule type" value="Genomic_DNA"/>
</dbReference>
<dbReference type="Proteomes" id="UP000798662">
    <property type="component" value="Chromosome 2"/>
</dbReference>